<dbReference type="GeneID" id="93641229"/>
<evidence type="ECO:0000259" key="15">
    <source>
        <dbReference type="Pfam" id="PF02771"/>
    </source>
</evidence>
<dbReference type="Gene3D" id="1.10.540.10">
    <property type="entry name" value="Acyl-CoA dehydrogenase/oxidase, N-terminal domain"/>
    <property type="match status" value="1"/>
</dbReference>
<dbReference type="InterPro" id="IPR013107">
    <property type="entry name" value="Acyl-CoA_DH_C"/>
</dbReference>
<dbReference type="KEGG" id="bmeg:BG04_3166"/>
<dbReference type="HOGENOM" id="CLU_018204_10_0_9"/>
<evidence type="ECO:0000259" key="14">
    <source>
        <dbReference type="Pfam" id="PF02770"/>
    </source>
</evidence>
<dbReference type="GO" id="GO:0005737">
    <property type="term" value="C:cytoplasm"/>
    <property type="evidence" value="ECO:0007669"/>
    <property type="project" value="UniProtKB-SubCell"/>
</dbReference>
<sequence>MNNTQTIAASQEKILELANQLAKEFSKTAAKRDREGGTPLHERNLLRKSGLLALPIPKEYGGYGAGWPIVFKVVNIIAKADSSLAHLLGYHYLTVCSTFLFGSTEQYKTFYKETAAQQLFWGNAFNPRDSGLKAVRENGRLMLSGSKSFCSGATDSDRLLVSAQEEGSGEVLLCVLPTYRAGIVTEDNWDGFGQRQTDSGSVKFEDVIVYEEEILRKAAEEQKVFPTVRTHLAQLMLTHLLYGIAQGALEESKVYVKAHTKPWISSDVEAAEQDPYIIQQYGEMSLNLHACSALIEKAVAEFDHAWKKEDALTKQQRGESGVAIALAKTFTVKMVLHITSTIFDGMGARATSDQYKFDRYWRNARTISLHDPIAYKLRDIGKWCLSSELPPITPYS</sequence>
<dbReference type="InterPro" id="IPR013786">
    <property type="entry name" value="AcylCoA_DH/ox_N"/>
</dbReference>
<evidence type="ECO:0000256" key="4">
    <source>
        <dbReference type="ARBA" id="ARBA00022741"/>
    </source>
</evidence>
<dbReference type="GO" id="GO:0050660">
    <property type="term" value="F:flavin adenine dinucleotide binding"/>
    <property type="evidence" value="ECO:0007669"/>
    <property type="project" value="InterPro"/>
</dbReference>
<evidence type="ECO:0000259" key="16">
    <source>
        <dbReference type="Pfam" id="PF08028"/>
    </source>
</evidence>
<dbReference type="InterPro" id="IPR006091">
    <property type="entry name" value="Acyl-CoA_Oxase/DH_mid-dom"/>
</dbReference>
<dbReference type="EMBL" id="CP009920">
    <property type="protein sequence ID" value="AJI25418.1"/>
    <property type="molecule type" value="Genomic_DNA"/>
</dbReference>
<evidence type="ECO:0000313" key="17">
    <source>
        <dbReference type="EMBL" id="AJI25418.1"/>
    </source>
</evidence>
<dbReference type="PANTHER" id="PTHR43884">
    <property type="entry name" value="ACYL-COA DEHYDROGENASE"/>
    <property type="match status" value="1"/>
</dbReference>
<keyword evidence="2" id="KW-0285">Flavoprotein</keyword>
<feature type="domain" description="Acyl-CoA oxidase/dehydrogenase middle" evidence="14">
    <location>
        <begin position="134"/>
        <end position="207"/>
    </location>
</feature>
<dbReference type="GO" id="GO:0008470">
    <property type="term" value="F:3-methylbutanoyl-CoA dehydrogenase activity"/>
    <property type="evidence" value="ECO:0007669"/>
    <property type="project" value="TreeGrafter"/>
</dbReference>
<evidence type="ECO:0000256" key="9">
    <source>
        <dbReference type="ARBA" id="ARBA00034328"/>
    </source>
</evidence>
<keyword evidence="6" id="KW-0503">Monooxygenase</keyword>
<dbReference type="Pfam" id="PF08028">
    <property type="entry name" value="Acyl-CoA_dh_2"/>
    <property type="match status" value="1"/>
</dbReference>
<dbReference type="InterPro" id="IPR036250">
    <property type="entry name" value="AcylCo_DH-like_C"/>
</dbReference>
<evidence type="ECO:0000256" key="7">
    <source>
        <dbReference type="ARBA" id="ARBA00034307"/>
    </source>
</evidence>
<evidence type="ECO:0000313" key="18">
    <source>
        <dbReference type="Proteomes" id="UP000031829"/>
    </source>
</evidence>
<comment type="catalytic activity">
    <reaction evidence="12">
        <text>dibenzothiophene 5-oxide + FMNH2 + O2 = dibenzothiophene 5,5-dioxide + FMN + H2O + H(+)</text>
        <dbReference type="Rhea" id="RHEA:49080"/>
        <dbReference type="ChEBI" id="CHEBI:15377"/>
        <dbReference type="ChEBI" id="CHEBI:15378"/>
        <dbReference type="ChEBI" id="CHEBI:15379"/>
        <dbReference type="ChEBI" id="CHEBI:23683"/>
        <dbReference type="ChEBI" id="CHEBI:57618"/>
        <dbReference type="ChEBI" id="CHEBI:58210"/>
        <dbReference type="ChEBI" id="CHEBI:90356"/>
    </reaction>
</comment>
<dbReference type="InterPro" id="IPR009100">
    <property type="entry name" value="AcylCoA_DH/oxidase_NM_dom_sf"/>
</dbReference>
<evidence type="ECO:0000256" key="5">
    <source>
        <dbReference type="ARBA" id="ARBA00023002"/>
    </source>
</evidence>
<dbReference type="Gene3D" id="2.40.110.10">
    <property type="entry name" value="Butyryl-CoA Dehydrogenase, subunit A, domain 2"/>
    <property type="match status" value="1"/>
</dbReference>
<comment type="similarity">
    <text evidence="8">Belongs to the DszC flavin monooxygenase family.</text>
</comment>
<dbReference type="Pfam" id="PF02771">
    <property type="entry name" value="Acyl-CoA_dh_N"/>
    <property type="match status" value="1"/>
</dbReference>
<dbReference type="PIRSF" id="PIRSF016578">
    <property type="entry name" value="HsaA"/>
    <property type="match status" value="1"/>
</dbReference>
<reference evidence="17 18" key="1">
    <citation type="journal article" date="2015" name="Genome Announc.">
        <title>Complete genome sequences for 35 biothreat assay-relevant bacillus species.</title>
        <authorList>
            <person name="Johnson S.L."/>
            <person name="Daligault H.E."/>
            <person name="Davenport K.W."/>
            <person name="Jaissle J."/>
            <person name="Frey K.G."/>
            <person name="Ladner J.T."/>
            <person name="Broomall S.M."/>
            <person name="Bishop-Lilly K.A."/>
            <person name="Bruce D.C."/>
            <person name="Gibbons H.S."/>
            <person name="Coyne S.R."/>
            <person name="Lo C.C."/>
            <person name="Meincke L."/>
            <person name="Munk A.C."/>
            <person name="Koroleva G.I."/>
            <person name="Rosenzweig C.N."/>
            <person name="Palacios G.F."/>
            <person name="Redden C.L."/>
            <person name="Minogue T.D."/>
            <person name="Chain P.S."/>
        </authorList>
    </citation>
    <scope>NUCLEOTIDE SEQUENCE [LARGE SCALE GENOMIC DNA]</scope>
    <source>
        <strain evidence="18">ATCC 14581 / DSM 32 / JCM 2506 / NBRC 15308 / NCIMB 9376 / NCTC 10342 / NRRL B-14308 / VKM B-512</strain>
    </source>
</reference>
<evidence type="ECO:0000256" key="2">
    <source>
        <dbReference type="ARBA" id="ARBA00022630"/>
    </source>
</evidence>
<feature type="domain" description="Acyl-CoA dehydrogenase/oxidase N-terminal" evidence="15">
    <location>
        <begin position="10"/>
        <end position="116"/>
    </location>
</feature>
<evidence type="ECO:0000256" key="10">
    <source>
        <dbReference type="ARBA" id="ARBA00034345"/>
    </source>
</evidence>
<dbReference type="AlphaFoldDB" id="A0A0B6AXM5"/>
<dbReference type="RefSeq" id="WP_034654115.1">
    <property type="nucleotide sequence ID" value="NZ_BCVB01000007.1"/>
</dbReference>
<name>A0A0B6AXM5_PRIM2</name>
<keyword evidence="4" id="KW-0547">Nucleotide-binding</keyword>
<dbReference type="SUPFAM" id="SSF47203">
    <property type="entry name" value="Acyl-CoA dehydrogenase C-terminal domain-like"/>
    <property type="match status" value="1"/>
</dbReference>
<dbReference type="Pfam" id="PF02770">
    <property type="entry name" value="Acyl-CoA_dh_M"/>
    <property type="match status" value="1"/>
</dbReference>
<dbReference type="Gene3D" id="1.20.140.10">
    <property type="entry name" value="Butyryl-CoA Dehydrogenase, subunit A, domain 3"/>
    <property type="match status" value="1"/>
</dbReference>
<dbReference type="SUPFAM" id="SSF56645">
    <property type="entry name" value="Acyl-CoA dehydrogenase NM domain-like"/>
    <property type="match status" value="1"/>
</dbReference>
<evidence type="ECO:0000256" key="6">
    <source>
        <dbReference type="ARBA" id="ARBA00023033"/>
    </source>
</evidence>
<dbReference type="GO" id="GO:0006552">
    <property type="term" value="P:L-leucine catabolic process"/>
    <property type="evidence" value="ECO:0007669"/>
    <property type="project" value="TreeGrafter"/>
</dbReference>
<dbReference type="FunFam" id="2.40.110.10:FF:000020">
    <property type="entry name" value="Putative acyl-CoA dehydrogenase YdbM"/>
    <property type="match status" value="1"/>
</dbReference>
<proteinExistence type="inferred from homology"/>
<comment type="catalytic activity">
    <reaction evidence="13">
        <text>dibenzothiophene + 2 FMNH2 + 2 O2 = dibenzothiophene 5,5-dioxide + 2 FMN + 2 H2O + 2 H(+)</text>
        <dbReference type="Rhea" id="RHEA:49072"/>
        <dbReference type="ChEBI" id="CHEBI:15377"/>
        <dbReference type="ChEBI" id="CHEBI:15378"/>
        <dbReference type="ChEBI" id="CHEBI:15379"/>
        <dbReference type="ChEBI" id="CHEBI:23681"/>
        <dbReference type="ChEBI" id="CHEBI:57618"/>
        <dbReference type="ChEBI" id="CHEBI:58210"/>
        <dbReference type="ChEBI" id="CHEBI:90356"/>
        <dbReference type="EC" id="1.14.14.21"/>
    </reaction>
</comment>
<comment type="catalytic activity">
    <reaction evidence="11">
        <text>dibenzothiophene + FMNH2 + O2 = dibenzothiophene 5-oxide + FMN + H2O + H(+)</text>
        <dbReference type="Rhea" id="RHEA:49076"/>
        <dbReference type="ChEBI" id="CHEBI:15377"/>
        <dbReference type="ChEBI" id="CHEBI:15378"/>
        <dbReference type="ChEBI" id="CHEBI:15379"/>
        <dbReference type="ChEBI" id="CHEBI:23681"/>
        <dbReference type="ChEBI" id="CHEBI:23683"/>
        <dbReference type="ChEBI" id="CHEBI:57618"/>
        <dbReference type="ChEBI" id="CHEBI:58210"/>
    </reaction>
</comment>
<evidence type="ECO:0000256" key="3">
    <source>
        <dbReference type="ARBA" id="ARBA00022643"/>
    </source>
</evidence>
<comment type="subcellular location">
    <subcellularLocation>
        <location evidence="1">Cytoplasm</location>
    </subcellularLocation>
</comment>
<protein>
    <recommendedName>
        <fullName evidence="10">Dibenzothiophene monooxygenase</fullName>
        <ecNumber evidence="9">1.14.14.21</ecNumber>
    </recommendedName>
</protein>
<evidence type="ECO:0000256" key="12">
    <source>
        <dbReference type="ARBA" id="ARBA00048445"/>
    </source>
</evidence>
<organism evidence="17 18">
    <name type="scientific">Priestia megaterium (strain ATCC 14581 / DSM 32 / CCUG 1817 / JCM 2506 / NBRC 15308 / NCIMB 9376 / NCTC 10342 / NRRL B-14308 / VKM B-512 / Ford 19)</name>
    <name type="common">Bacillus megaterium</name>
    <dbReference type="NCBI Taxonomy" id="1348623"/>
    <lineage>
        <taxon>Bacteria</taxon>
        <taxon>Bacillati</taxon>
        <taxon>Bacillota</taxon>
        <taxon>Bacilli</taxon>
        <taxon>Bacillales</taxon>
        <taxon>Bacillaceae</taxon>
        <taxon>Priestia</taxon>
    </lineage>
</organism>
<dbReference type="InterPro" id="IPR037069">
    <property type="entry name" value="AcylCoA_DH/ox_N_sf"/>
</dbReference>
<dbReference type="PANTHER" id="PTHR43884:SF12">
    <property type="entry name" value="ISOVALERYL-COA DEHYDROGENASE, MITOCHONDRIAL-RELATED"/>
    <property type="match status" value="1"/>
</dbReference>
<accession>A0A0B6AXM5</accession>
<dbReference type="Proteomes" id="UP000031829">
    <property type="component" value="Chromosome"/>
</dbReference>
<comment type="pathway">
    <text evidence="7">Sulfur metabolism; dibenzothiophene degradation.</text>
</comment>
<evidence type="ECO:0000256" key="1">
    <source>
        <dbReference type="ARBA" id="ARBA00004496"/>
    </source>
</evidence>
<evidence type="ECO:0000256" key="8">
    <source>
        <dbReference type="ARBA" id="ARBA00034317"/>
    </source>
</evidence>
<evidence type="ECO:0000256" key="13">
    <source>
        <dbReference type="ARBA" id="ARBA00049456"/>
    </source>
</evidence>
<gene>
    <name evidence="17" type="ORF">BG04_3166</name>
</gene>
<dbReference type="GO" id="GO:0004497">
    <property type="term" value="F:monooxygenase activity"/>
    <property type="evidence" value="ECO:0007669"/>
    <property type="project" value="UniProtKB-KW"/>
</dbReference>
<keyword evidence="3" id="KW-0288">FMN</keyword>
<evidence type="ECO:0000256" key="11">
    <source>
        <dbReference type="ARBA" id="ARBA00047859"/>
    </source>
</evidence>
<dbReference type="EC" id="1.14.14.21" evidence="9"/>
<dbReference type="InterPro" id="IPR046373">
    <property type="entry name" value="Acyl-CoA_Oxase/DH_mid-dom_sf"/>
</dbReference>
<keyword evidence="5" id="KW-0560">Oxidoreductase</keyword>
<feature type="domain" description="Acyl-CoA dehydrogenase C-terminal" evidence="16">
    <location>
        <begin position="242"/>
        <end position="370"/>
    </location>
</feature>